<organism evidence="3 4">
    <name type="scientific">Hymenolepis diminuta</name>
    <name type="common">Rat tapeworm</name>
    <dbReference type="NCBI Taxonomy" id="6216"/>
    <lineage>
        <taxon>Eukaryota</taxon>
        <taxon>Metazoa</taxon>
        <taxon>Spiralia</taxon>
        <taxon>Lophotrochozoa</taxon>
        <taxon>Platyhelminthes</taxon>
        <taxon>Cestoda</taxon>
        <taxon>Eucestoda</taxon>
        <taxon>Cyclophyllidea</taxon>
        <taxon>Hymenolepididae</taxon>
        <taxon>Hymenolepis</taxon>
    </lineage>
</organism>
<proteinExistence type="predicted"/>
<keyword evidence="4" id="KW-1185">Reference proteome</keyword>
<feature type="compositionally biased region" description="Low complexity" evidence="2">
    <location>
        <begin position="532"/>
        <end position="542"/>
    </location>
</feature>
<feature type="compositionally biased region" description="Acidic residues" evidence="2">
    <location>
        <begin position="39"/>
        <end position="64"/>
    </location>
</feature>
<feature type="compositionally biased region" description="Basic and acidic residues" evidence="2">
    <location>
        <begin position="437"/>
        <end position="474"/>
    </location>
</feature>
<sequence length="566" mass="65043">MSALRRLSFSSDSSDNPSSHKRKNVKSKRPRLENHLSDPEEGEIPSDTGDEDDGLDEDLYGDEEDKQRLLKMSEKEREEELYRRSEYREALKIRRDVKKRLKERKEKEKAERVGKEPTQVSSKGSSSKPTRSSYASVYSSDSDQLGESDDEAIKAGLRDRKLTLAMQKEGRSKRLQELADRRKELKSKKEGLYSGSEDSHSNRSLKQQHTRNAIYSSSSSGSEDEEPVRKSEKTRRSVSSYSRSSSAHSSASSDNERGRSRSPEAEQITTLEQLMQVRLTRDRLENWVHYPFFDKHKEIQKTINEPICDEKVVEQIVQSKMRFRKAPTNFAMRKAELMKQREMAKENNDEKQVERIDAELEELENRAERIERKRTVGFKEISSINQKNRELTLRRVEEALLKEAKEAAESKEEDPFTRIQSQPVIASKEYLQRLRKERLAKERGETVDGEKPKEESKNPEDNEKDSKEGDDFLQRKIPIPLPKTPEKSLHVIHDFEIDINVPVDVNGILDDAGSGMHRSVSTPAITSQVTPSSIGSGSGASILRNGDRPTRRLLNLQEYKKKRGLI</sequence>
<feature type="compositionally biased region" description="Polar residues" evidence="2">
    <location>
        <begin position="202"/>
        <end position="215"/>
    </location>
</feature>
<feature type="coiled-coil region" evidence="1">
    <location>
        <begin position="334"/>
        <end position="414"/>
    </location>
</feature>
<keyword evidence="1" id="KW-0175">Coiled coil</keyword>
<dbReference type="EMBL" id="CABIJS010000222">
    <property type="protein sequence ID" value="VUZ46995.1"/>
    <property type="molecule type" value="Genomic_DNA"/>
</dbReference>
<feature type="compositionally biased region" description="Low complexity" evidence="2">
    <location>
        <begin position="1"/>
        <end position="17"/>
    </location>
</feature>
<feature type="compositionally biased region" description="Basic and acidic residues" evidence="2">
    <location>
        <begin position="103"/>
        <end position="115"/>
    </location>
</feature>
<feature type="compositionally biased region" description="Basic and acidic residues" evidence="2">
    <location>
        <begin position="254"/>
        <end position="264"/>
    </location>
</feature>
<feature type="compositionally biased region" description="Low complexity" evidence="2">
    <location>
        <begin position="121"/>
        <end position="143"/>
    </location>
</feature>
<feature type="region of interest" description="Disordered" evidence="2">
    <location>
        <begin position="437"/>
        <end position="480"/>
    </location>
</feature>
<feature type="compositionally biased region" description="Basic and acidic residues" evidence="2">
    <location>
        <begin position="65"/>
        <end position="94"/>
    </location>
</feature>
<feature type="compositionally biased region" description="Low complexity" evidence="2">
    <location>
        <begin position="237"/>
        <end position="253"/>
    </location>
</feature>
<accession>A0A564YIA3</accession>
<feature type="compositionally biased region" description="Basic residues" evidence="2">
    <location>
        <begin position="19"/>
        <end position="29"/>
    </location>
</feature>
<feature type="compositionally biased region" description="Basic and acidic residues" evidence="2">
    <location>
        <begin position="151"/>
        <end position="201"/>
    </location>
</feature>
<dbReference type="AlphaFoldDB" id="A0A564YIA3"/>
<evidence type="ECO:0000256" key="2">
    <source>
        <dbReference type="SAM" id="MobiDB-lite"/>
    </source>
</evidence>
<evidence type="ECO:0000313" key="3">
    <source>
        <dbReference type="EMBL" id="VUZ46995.1"/>
    </source>
</evidence>
<feature type="region of interest" description="Disordered" evidence="2">
    <location>
        <begin position="1"/>
        <end position="270"/>
    </location>
</feature>
<dbReference type="Proteomes" id="UP000321570">
    <property type="component" value="Unassembled WGS sequence"/>
</dbReference>
<evidence type="ECO:0008006" key="5">
    <source>
        <dbReference type="Google" id="ProtNLM"/>
    </source>
</evidence>
<evidence type="ECO:0000313" key="4">
    <source>
        <dbReference type="Proteomes" id="UP000321570"/>
    </source>
</evidence>
<feature type="region of interest" description="Disordered" evidence="2">
    <location>
        <begin position="523"/>
        <end position="548"/>
    </location>
</feature>
<gene>
    <name evidence="3" type="ORF">WMSIL1_LOCUS6624</name>
</gene>
<name>A0A564YIA3_HYMDI</name>
<reference evidence="3 4" key="1">
    <citation type="submission" date="2019-07" db="EMBL/GenBank/DDBJ databases">
        <authorList>
            <person name="Jastrzebski P J."/>
            <person name="Paukszto L."/>
            <person name="Jastrzebski P J."/>
        </authorList>
    </citation>
    <scope>NUCLEOTIDE SEQUENCE [LARGE SCALE GENOMIC DNA]</scope>
    <source>
        <strain evidence="3 4">WMS-il1</strain>
    </source>
</reference>
<protein>
    <recommendedName>
        <fullName evidence="5">Plus3 domain-containing protein</fullName>
    </recommendedName>
</protein>
<evidence type="ECO:0000256" key="1">
    <source>
        <dbReference type="SAM" id="Coils"/>
    </source>
</evidence>